<dbReference type="AlphaFoldDB" id="A0A6H5HMY0"/>
<feature type="region of interest" description="Disordered" evidence="1">
    <location>
        <begin position="114"/>
        <end position="228"/>
    </location>
</feature>
<feature type="compositionally biased region" description="Low complexity" evidence="1">
    <location>
        <begin position="116"/>
        <end position="228"/>
    </location>
</feature>
<dbReference type="Proteomes" id="UP000479000">
    <property type="component" value="Unassembled WGS sequence"/>
</dbReference>
<evidence type="ECO:0000313" key="3">
    <source>
        <dbReference type="Proteomes" id="UP000479000"/>
    </source>
</evidence>
<organism evidence="2 3">
    <name type="scientific">Nesidiocoris tenuis</name>
    <dbReference type="NCBI Taxonomy" id="355587"/>
    <lineage>
        <taxon>Eukaryota</taxon>
        <taxon>Metazoa</taxon>
        <taxon>Ecdysozoa</taxon>
        <taxon>Arthropoda</taxon>
        <taxon>Hexapoda</taxon>
        <taxon>Insecta</taxon>
        <taxon>Pterygota</taxon>
        <taxon>Neoptera</taxon>
        <taxon>Paraneoptera</taxon>
        <taxon>Hemiptera</taxon>
        <taxon>Heteroptera</taxon>
        <taxon>Panheteroptera</taxon>
        <taxon>Cimicomorpha</taxon>
        <taxon>Miridae</taxon>
        <taxon>Dicyphina</taxon>
        <taxon>Nesidiocoris</taxon>
    </lineage>
</organism>
<gene>
    <name evidence="2" type="ORF">NTEN_LOCUS22520</name>
</gene>
<protein>
    <submittedName>
        <fullName evidence="2">Uncharacterized protein</fullName>
    </submittedName>
</protein>
<reference evidence="2 3" key="1">
    <citation type="submission" date="2020-02" db="EMBL/GenBank/DDBJ databases">
        <authorList>
            <person name="Ferguson B K."/>
        </authorList>
    </citation>
    <scope>NUCLEOTIDE SEQUENCE [LARGE SCALE GENOMIC DNA]</scope>
</reference>
<proteinExistence type="predicted"/>
<dbReference type="EMBL" id="CADCXU010033148">
    <property type="protein sequence ID" value="CAB0018737.1"/>
    <property type="molecule type" value="Genomic_DNA"/>
</dbReference>
<name>A0A6H5HMY0_9HEMI</name>
<keyword evidence="3" id="KW-1185">Reference proteome</keyword>
<evidence type="ECO:0000256" key="1">
    <source>
        <dbReference type="SAM" id="MobiDB-lite"/>
    </source>
</evidence>
<evidence type="ECO:0000313" key="2">
    <source>
        <dbReference type="EMBL" id="CAB0018737.1"/>
    </source>
</evidence>
<accession>A0A6H5HMY0</accession>
<sequence>MKVKNWVHKLCPKQERPFFQNEPGKRIALKPSRCWDHERAPSYTKSGRSELTKSNPPGTEVDESSKNTKQKGNQLAQSLRKANLKKSFVICAPTTHGLPVVIMYESIFQNLEVSKSKSTSSSNSTSRSRSTSRSKTTSRSNSTSRSISTSRSNSTSSSNSTSRSNSTLRSKSTSRSTSTSSSNSASRSKSTSRSNSTSSSNSTSRSNSSLRSKSTSRSKSIPRSMSTSRLLSNGITECMSVLKY</sequence>
<feature type="region of interest" description="Disordered" evidence="1">
    <location>
        <begin position="30"/>
        <end position="72"/>
    </location>
</feature>